<accession>A0AAT9FL29</accession>
<evidence type="ECO:0000256" key="3">
    <source>
        <dbReference type="ARBA" id="ARBA00022723"/>
    </source>
</evidence>
<dbReference type="Pfam" id="PF03150">
    <property type="entry name" value="CCP_MauG"/>
    <property type="match status" value="1"/>
</dbReference>
<dbReference type="PANTHER" id="PTHR30600:SF10">
    <property type="entry name" value="BLL6722 PROTEIN"/>
    <property type="match status" value="1"/>
</dbReference>
<dbReference type="GO" id="GO:0030313">
    <property type="term" value="C:cell envelope"/>
    <property type="evidence" value="ECO:0007669"/>
    <property type="project" value="UniProtKB-SubCell"/>
</dbReference>
<gene>
    <name evidence="11" type="ORF">NT6N_16970</name>
</gene>
<dbReference type="GO" id="GO:0004130">
    <property type="term" value="F:cytochrome-c peroxidase activity"/>
    <property type="evidence" value="ECO:0007669"/>
    <property type="project" value="TreeGrafter"/>
</dbReference>
<reference evidence="11" key="1">
    <citation type="submission" date="2024-07" db="EMBL/GenBank/DDBJ databases">
        <title>Complete genome sequence of Verrucomicrobiaceae bacterium NT6N.</title>
        <authorList>
            <person name="Huang C."/>
            <person name="Takami H."/>
            <person name="Hamasaki K."/>
        </authorList>
    </citation>
    <scope>NUCLEOTIDE SEQUENCE</scope>
    <source>
        <strain evidence="11">NT6N</strain>
    </source>
</reference>
<feature type="domain" description="Cytochrome c" evidence="10">
    <location>
        <begin position="218"/>
        <end position="355"/>
    </location>
</feature>
<feature type="domain" description="Cytochrome c" evidence="10">
    <location>
        <begin position="52"/>
        <end position="161"/>
    </location>
</feature>
<evidence type="ECO:0000256" key="9">
    <source>
        <dbReference type="SAM" id="SignalP"/>
    </source>
</evidence>
<evidence type="ECO:0000256" key="4">
    <source>
        <dbReference type="ARBA" id="ARBA00022729"/>
    </source>
</evidence>
<dbReference type="Gene3D" id="1.10.760.10">
    <property type="entry name" value="Cytochrome c-like domain"/>
    <property type="match status" value="2"/>
</dbReference>
<name>A0AAT9FL29_9BACT</name>
<keyword evidence="2 7" id="KW-0349">Heme</keyword>
<feature type="chain" id="PRO_5043815200" description="Cytochrome c domain-containing protein" evidence="9">
    <location>
        <begin position="17"/>
        <end position="460"/>
    </location>
</feature>
<evidence type="ECO:0000256" key="1">
    <source>
        <dbReference type="ARBA" id="ARBA00004196"/>
    </source>
</evidence>
<feature type="region of interest" description="Disordered" evidence="8">
    <location>
        <begin position="263"/>
        <end position="284"/>
    </location>
</feature>
<dbReference type="GO" id="GO:0020037">
    <property type="term" value="F:heme binding"/>
    <property type="evidence" value="ECO:0007669"/>
    <property type="project" value="InterPro"/>
</dbReference>
<feature type="region of interest" description="Disordered" evidence="8">
    <location>
        <begin position="316"/>
        <end position="336"/>
    </location>
</feature>
<evidence type="ECO:0000256" key="7">
    <source>
        <dbReference type="PROSITE-ProRule" id="PRU00433"/>
    </source>
</evidence>
<dbReference type="SUPFAM" id="SSF46626">
    <property type="entry name" value="Cytochrome c"/>
    <property type="match status" value="2"/>
</dbReference>
<keyword evidence="3 7" id="KW-0479">Metal-binding</keyword>
<dbReference type="GO" id="GO:0009055">
    <property type="term" value="F:electron transfer activity"/>
    <property type="evidence" value="ECO:0007669"/>
    <property type="project" value="InterPro"/>
</dbReference>
<sequence length="460" mass="49836">MKALLFLFISPAALWAQNGSIDLTRLHNYANQAKPAYITKDNTPAGNPITDIGATLGRILFYDKRLSRNNTISCSSCHHQEHAFGDPDVASTGVNGTTGRHSMRLINARFANESRFFWDERAASAEAQATQPIQDHVEMGFSGSDDDPSLADLITRLSMIVEYQVLFTATYGDPSITEDRLQRALAQFVRSIQSFDSKYDVGRALAPNDGAPFSNFTASENAGKRIFLAPPNQGGAGCAACHSPPEFDIDPNSRNNGIVTSLGGGADTTNTKSPSLRDLVSNNGTPHGGFMHDASLNSLSEVVAHYNSIPAIVPNLDPRLTQPGGPPGPAGDTPQRLNLTATEQSDLITFLGTLTGTNVYTDPKWSDPFSVTNELRLIILPTEQMTITFSGEGEERQATVSTTGVPNFSYQFQSSLTLLDDTWTSVTITADTNGLLTYTLPAPESEDKYFYRYAYATETP</sequence>
<protein>
    <recommendedName>
        <fullName evidence="10">Cytochrome c domain-containing protein</fullName>
    </recommendedName>
</protein>
<keyword evidence="4 9" id="KW-0732">Signal</keyword>
<dbReference type="PROSITE" id="PS51007">
    <property type="entry name" value="CYTC"/>
    <property type="match status" value="2"/>
</dbReference>
<dbReference type="InterPro" id="IPR036909">
    <property type="entry name" value="Cyt_c-like_dom_sf"/>
</dbReference>
<keyword evidence="6 7" id="KW-0408">Iron</keyword>
<evidence type="ECO:0000256" key="5">
    <source>
        <dbReference type="ARBA" id="ARBA00023002"/>
    </source>
</evidence>
<comment type="subcellular location">
    <subcellularLocation>
        <location evidence="1">Cell envelope</location>
    </subcellularLocation>
</comment>
<dbReference type="InterPro" id="IPR004852">
    <property type="entry name" value="Di-haem_cyt_c_peroxidsae"/>
</dbReference>
<evidence type="ECO:0000259" key="10">
    <source>
        <dbReference type="PROSITE" id="PS51007"/>
    </source>
</evidence>
<dbReference type="EMBL" id="AP026866">
    <property type="protein sequence ID" value="BDS06657.1"/>
    <property type="molecule type" value="Genomic_DNA"/>
</dbReference>
<organism evidence="11">
    <name type="scientific">Oceaniferula spumae</name>
    <dbReference type="NCBI Taxonomy" id="2979115"/>
    <lineage>
        <taxon>Bacteria</taxon>
        <taxon>Pseudomonadati</taxon>
        <taxon>Verrucomicrobiota</taxon>
        <taxon>Verrucomicrobiia</taxon>
        <taxon>Verrucomicrobiales</taxon>
        <taxon>Verrucomicrobiaceae</taxon>
        <taxon>Oceaniferula</taxon>
    </lineage>
</organism>
<evidence type="ECO:0000256" key="8">
    <source>
        <dbReference type="SAM" id="MobiDB-lite"/>
    </source>
</evidence>
<dbReference type="InterPro" id="IPR051395">
    <property type="entry name" value="Cytochrome_c_Peroxidase/MauG"/>
</dbReference>
<dbReference type="InterPro" id="IPR009056">
    <property type="entry name" value="Cyt_c-like_dom"/>
</dbReference>
<proteinExistence type="predicted"/>
<evidence type="ECO:0000256" key="2">
    <source>
        <dbReference type="ARBA" id="ARBA00022617"/>
    </source>
</evidence>
<dbReference type="GO" id="GO:0046872">
    <property type="term" value="F:metal ion binding"/>
    <property type="evidence" value="ECO:0007669"/>
    <property type="project" value="UniProtKB-KW"/>
</dbReference>
<evidence type="ECO:0000256" key="6">
    <source>
        <dbReference type="ARBA" id="ARBA00023004"/>
    </source>
</evidence>
<dbReference type="AlphaFoldDB" id="A0AAT9FL29"/>
<keyword evidence="5" id="KW-0560">Oxidoreductase</keyword>
<feature type="signal peptide" evidence="9">
    <location>
        <begin position="1"/>
        <end position="16"/>
    </location>
</feature>
<dbReference type="PANTHER" id="PTHR30600">
    <property type="entry name" value="CYTOCHROME C PEROXIDASE-RELATED"/>
    <property type="match status" value="1"/>
</dbReference>
<dbReference type="KEGG" id="osu:NT6N_16970"/>
<evidence type="ECO:0000313" key="11">
    <source>
        <dbReference type="EMBL" id="BDS06657.1"/>
    </source>
</evidence>
<feature type="compositionally biased region" description="Polar residues" evidence="8">
    <location>
        <begin position="267"/>
        <end position="284"/>
    </location>
</feature>